<dbReference type="EMBL" id="MH910495">
    <property type="protein sequence ID" value="AZP54113.1"/>
    <property type="molecule type" value="Genomic_DNA"/>
</dbReference>
<reference evidence="5 20" key="1">
    <citation type="journal article" date="2011" name="Emerg. Infect. Dis.">
        <title>Genomic analysis of highly virulent Georgia 2007/1 isolate of African swine fever virus.</title>
        <authorList>
            <person name="Chapman D.A."/>
            <person name="Darby A.C."/>
            <person name="Da Silva M."/>
            <person name="Upton C."/>
            <person name="Radford A.D."/>
            <person name="Dixon L.K."/>
        </authorList>
    </citation>
    <scope>NUCLEOTIDE SEQUENCE [LARGE SCALE GENOMIC DNA]</scope>
    <source>
        <strain evidence="5">ASFV Georgia 2007/1</strain>
    </source>
</reference>
<evidence type="ECO:0000313" key="15">
    <source>
        <dbReference type="EMBL" id="SPS73417.1"/>
    </source>
</evidence>
<evidence type="ECO:0000313" key="7">
    <source>
        <dbReference type="EMBL" id="QDL88192.1"/>
    </source>
</evidence>
<evidence type="ECO:0000313" key="20">
    <source>
        <dbReference type="Proteomes" id="UP000141072"/>
    </source>
</evidence>
<dbReference type="EMBL" id="LS478113">
    <property type="protein sequence ID" value="SPS73417.1"/>
    <property type="molecule type" value="Genomic_DNA"/>
</dbReference>
<dbReference type="EMBL" id="LR536725">
    <property type="protein sequence ID" value="VFV48098.1"/>
    <property type="molecule type" value="Genomic_DNA"/>
</dbReference>
<dbReference type="EMBL" id="LS478113">
    <property type="protein sequence ID" value="SPS73585.1"/>
    <property type="molecule type" value="Genomic_DNA"/>
</dbReference>
<dbReference type="Proteomes" id="UP000594088">
    <property type="component" value="Segment"/>
</dbReference>
<evidence type="ECO:0000313" key="14">
    <source>
        <dbReference type="EMBL" id="QOW03263.1"/>
    </source>
</evidence>
<dbReference type="Proteomes" id="UP000271267">
    <property type="component" value="Segment"/>
</dbReference>
<evidence type="ECO:0000313" key="12">
    <source>
        <dbReference type="EMBL" id="QOW02891.1"/>
    </source>
</evidence>
<accession>A0A2X0RVI0</accession>
<evidence type="ECO:0000313" key="4">
    <source>
        <dbReference type="EMBL" id="AZP54293.1"/>
    </source>
</evidence>
<evidence type="ECO:0000313" key="16">
    <source>
        <dbReference type="EMBL" id="SPS73585.1"/>
    </source>
</evidence>
<dbReference type="Proteomes" id="UP000268358">
    <property type="component" value="Segment"/>
</dbReference>
<organism evidence="15">
    <name type="scientific">African swine fever virus</name>
    <name type="common">ASFV</name>
    <dbReference type="NCBI Taxonomy" id="10497"/>
    <lineage>
        <taxon>Viruses</taxon>
        <taxon>Varidnaviria</taxon>
        <taxon>Bamfordvirae</taxon>
        <taxon>Nucleocytoviricota</taxon>
        <taxon>Pokkesviricetes</taxon>
        <taxon>Asfuvirales</taxon>
        <taxon>Asfarviridae</taxon>
        <taxon>Asfivirus</taxon>
        <taxon>Asfivirus haemorrhagiae</taxon>
    </lineage>
</organism>
<dbReference type="Proteomes" id="UP000327056">
    <property type="component" value="Segment"/>
</dbReference>
<dbReference type="Proteomes" id="UP000316600">
    <property type="component" value="Segment"/>
</dbReference>
<organismHost>
    <name type="scientific">Ornithodoros</name>
    <name type="common">relapsing fever ticks</name>
    <dbReference type="NCBI Taxonomy" id="6937"/>
</organismHost>
<reference evidence="11" key="10">
    <citation type="journal article" date="2020" name="Viruses">
        <title>The Spillover of African Swine Fever in Western Poland Revealed Its Estimated Origin on the Basis of O174L, K145R, MGF 505-5R and IGR I73R/I329L Genomic Sequences.</title>
        <authorList>
            <person name="Mazur-Panasiuk N."/>
            <person name="Walczak M."/>
            <person name="Juszkiewicz M."/>
            <person name="Wozniakowski G."/>
        </authorList>
    </citation>
    <scope>NUCLEOTIDE SEQUENCE [LARGE SCALE GENOMIC DNA]</scope>
    <source>
        <strain evidence="13">Pol17_31177_O81</strain>
        <strain evidence="11">Pol17_55892_C754</strain>
        <strain evidence="12">Pol18_28298_O111</strain>
        <strain evidence="14">Pol19_53050_C1959/19</strain>
    </source>
</reference>
<dbReference type="EMBL" id="MN715134">
    <property type="protein sequence ID" value="QGV56969.1"/>
    <property type="molecule type" value="Genomic_DNA"/>
</dbReference>
<evidence type="ECO:0000313" key="13">
    <source>
        <dbReference type="EMBL" id="QOW03077.1"/>
    </source>
</evidence>
<proteinExistence type="predicted"/>
<dbReference type="EMBL" id="LR899193">
    <property type="protein sequence ID" value="CAD7112675.1"/>
    <property type="molecule type" value="Genomic_DNA"/>
</dbReference>
<evidence type="ECO:0000313" key="5">
    <source>
        <dbReference type="EMBL" id="CAD2068526.1"/>
    </source>
</evidence>
<evidence type="ECO:0000313" key="19">
    <source>
        <dbReference type="EMBL" id="VVW94334.1"/>
    </source>
</evidence>
<reference evidence="9 23" key="6">
    <citation type="journal article" date="2019" name="Viruses">
        <title>A Simple Method for Sample Preparation to Facilitate Efficient Whole-Genome Sequencing of African Swine Fever Virus.</title>
        <authorList>
            <person name="Olasz F."/>
            <person name="Meszaros I."/>
            <person name="Marton S."/>
            <person name="Kajan G.L."/>
            <person name="Tamas V."/>
            <person name="Locsmandi G."/>
            <person name="Magyar T."/>
            <person name="Balint A."/>
            <person name="Banyai K."/>
            <person name="Zadori Z."/>
        </authorList>
    </citation>
    <scope>NUCLEOTIDE SEQUENCE [LARGE SCALE GENOMIC DNA]</scope>
    <source>
        <strain evidence="9 23">ASFV_HU_2018</strain>
    </source>
</reference>
<evidence type="ECO:0000313" key="23">
    <source>
        <dbReference type="Proteomes" id="UP000428265"/>
    </source>
</evidence>
<reference evidence="1" key="3">
    <citation type="submission" date="2018-02" db="EMBL/GenBank/DDBJ databases">
        <title>Whole genome sequencing of African swine fever virus strains isolated from infected wild boars and pigs.</title>
        <authorList>
            <person name="Wozniakowski G."/>
            <person name="Mazur N."/>
            <person name="Pejsak Z."/>
        </authorList>
    </citation>
    <scope>NUCLEOTIDE SEQUENCE [LARGE SCALE GENOMIC DNA]</scope>
    <source>
        <strain evidence="1">Pol16_20186_o7</strain>
        <strain evidence="2">Pol17_04461_C210</strain>
    </source>
</reference>
<evidence type="ECO:0000313" key="1">
    <source>
        <dbReference type="EMBL" id="AXZ95931.1"/>
    </source>
</evidence>
<evidence type="ECO:0000313" key="22">
    <source>
        <dbReference type="Proteomes" id="UP000324915"/>
    </source>
</evidence>
<dbReference type="Proteomes" id="UP000428265">
    <property type="component" value="Segment"/>
</dbReference>
<evidence type="ECO:0000313" key="2">
    <source>
        <dbReference type="EMBL" id="AXZ96214.1"/>
    </source>
</evidence>
<evidence type="ECO:0000313" key="6">
    <source>
        <dbReference type="EMBL" id="CAD7112675.1"/>
    </source>
</evidence>
<organismHost>
    <name type="scientific">Phacochoerus aethiopicus</name>
    <name type="common">Warthog</name>
    <dbReference type="NCBI Taxonomy" id="85517"/>
</organismHost>
<dbReference type="Proteomes" id="UP000141072">
    <property type="component" value="Segment"/>
</dbReference>
<gene>
    <name evidence="15" type="primary">ASFV G ACD 01980 EST-A CDS</name>
    <name evidence="1" type="synonym">ACD_01980</name>
    <name evidence="9" type="synonym">ASFV G ACD 01980</name>
    <name evidence="5" type="synonym">ASFV G ACD 01980 CDS</name>
    <name evidence="16" type="synonym">ASFV G ACD 01980 EST-B CDS</name>
    <name evidence="7" type="synonym">ASFV_Ch_ACD_01980</name>
    <name evidence="3" type="synonym">ASFV_G_ACD_01980</name>
    <name evidence="3" type="ORF">ASFV-Georgia_4-186</name>
</gene>
<dbReference type="Proteomes" id="UP000593631">
    <property type="component" value="Segment"/>
</dbReference>
<dbReference type="Proteomes" id="UP000593931">
    <property type="component" value="Segment"/>
</dbReference>
<dbReference type="Proteomes" id="UP000267045">
    <property type="component" value="Segment"/>
</dbReference>
<organismHost>
    <name type="scientific">Sus scrofa</name>
    <name type="common">Pig</name>
    <dbReference type="NCBI Taxonomy" id="9823"/>
</organismHost>
<evidence type="ECO:0000313" key="10">
    <source>
        <dbReference type="EMBL" id="QIA61575.1"/>
    </source>
</evidence>
<dbReference type="EMBL" id="MG939583">
    <property type="protein sequence ID" value="AXZ95931.1"/>
    <property type="molecule type" value="Genomic_DNA"/>
</dbReference>
<evidence type="ECO:0000313" key="8">
    <source>
        <dbReference type="EMBL" id="QED90605.1"/>
    </source>
</evidence>
<evidence type="ECO:0000313" key="9">
    <source>
        <dbReference type="EMBL" id="QGV56969.1"/>
    </source>
</evidence>
<dbReference type="EMBL" id="MG939588">
    <property type="protein sequence ID" value="AXZ96214.1"/>
    <property type="molecule type" value="Genomic_DNA"/>
</dbReference>
<dbReference type="EMBL" id="LR722599">
    <property type="protein sequence ID" value="VVW94329.1"/>
    <property type="molecule type" value="Genomic_DNA"/>
</dbReference>
<dbReference type="Proteomes" id="UP000595256">
    <property type="component" value="Segment"/>
</dbReference>
<reference evidence="7 21" key="7">
    <citation type="submission" date="2019-03" db="EMBL/GenBank/DDBJ databases">
        <title>Genome comparison of African swine fever virus ASFV-wbBS01 strain and different from ASFV-SY18 from domestic pig.</title>
        <authorList>
            <person name="Zhaowen R."/>
            <person name="Huancheng G."/>
            <person name="Changchun T."/>
        </authorList>
    </citation>
    <scope>NUCLEOTIDE SEQUENCE [LARGE SCALE GENOMIC DNA]</scope>
    <source>
        <strain evidence="7">ASFV-wbBS01</strain>
    </source>
</reference>
<evidence type="ECO:0000313" key="3">
    <source>
        <dbReference type="EMBL" id="AZP54113.1"/>
    </source>
</evidence>
<dbReference type="EMBL" id="MK940252">
    <property type="protein sequence ID" value="QIA61575.1"/>
    <property type="molecule type" value="Genomic_DNA"/>
</dbReference>
<dbReference type="EMBL" id="MT847623">
    <property type="protein sequence ID" value="QOW03263.1"/>
    <property type="molecule type" value="Genomic_DNA"/>
</dbReference>
<dbReference type="EMBL" id="FR682468">
    <property type="protein sequence ID" value="CAD2068526.1"/>
    <property type="molecule type" value="Genomic_DNA"/>
</dbReference>
<reference evidence="3" key="2">
    <citation type="journal article" date="2018" name="Virol. J.">
        <title>Intra-epidemic genome variation in highly pathogenic African swine fever virus (ASFV) from the country of Georgia.</title>
        <authorList>
            <person name="Farlow J."/>
            <person name="Donduashvili M."/>
            <person name="Kokhreidze M."/>
            <person name="Kotorashvili A."/>
            <person name="Vepkhvadze N.G."/>
            <person name="Kotaria N."/>
            <person name="Gulbani A."/>
        </authorList>
    </citation>
    <scope>NUCLEOTIDE SEQUENCE</scope>
    <source>
        <strain evidence="3">Georgia 2008/1</strain>
        <strain evidence="4">Georgia 2008/2</strain>
    </source>
</reference>
<dbReference type="Proteomes" id="UP000325567">
    <property type="component" value="Segment"/>
</dbReference>
<dbReference type="EMBL" id="MK543947">
    <property type="protein sequence ID" value="QED90605.1"/>
    <property type="molecule type" value="Genomic_DNA"/>
</dbReference>
<dbReference type="Proteomes" id="UP000593778">
    <property type="component" value="Segment"/>
</dbReference>
<organismHost>
    <name type="scientific">Ornithodoros moubata</name>
    <name type="common">Soft tick</name>
    <name type="synonym">Argasid tick</name>
    <dbReference type="NCBI Taxonomy" id="6938"/>
</organismHost>
<evidence type="ECO:0000313" key="11">
    <source>
        <dbReference type="EMBL" id="QOW02702.1"/>
    </source>
</evidence>
<dbReference type="Proteomes" id="UP000307568">
    <property type="component" value="Segment"/>
</dbReference>
<reference evidence="10" key="9">
    <citation type="submission" date="2019-05" db="EMBL/GenBank/DDBJ databases">
        <title>Nanopore Sequencing as a Rapidly Deployable African swine fever Outbreak Tool.</title>
        <authorList>
            <person name="Ren Z."/>
            <person name="Guo H."/>
            <person name="Tu C."/>
            <person name="Yan X."/>
            <person name="He B."/>
        </authorList>
    </citation>
    <scope>NUCLEOTIDE SEQUENCE</scope>
    <source>
        <strain evidence="10">CN/2019/InnerMongolia-AES01</strain>
    </source>
</reference>
<sequence>MIKKKNYFFGQHLFVRIVDKSAGNNNIYNFFLGEKNNYVTSYIPIGDLSPSESSVIKNNFVSMR</sequence>
<dbReference type="EMBL" id="MT847621">
    <property type="protein sequence ID" value="QOW02891.1"/>
    <property type="molecule type" value="Genomic_DNA"/>
</dbReference>
<reference evidence="15" key="4">
    <citation type="submission" date="2018-04" db="EMBL/GenBank/DDBJ databases">
        <authorList>
            <consortium name="IVD NGS Lab"/>
        </authorList>
    </citation>
    <scope>NUCLEOTIDE SEQUENCE [LARGE SCALE GENOMIC DNA]</scope>
    <source>
        <strain evidence="17">ASFV Belgium 2018/1</strain>
        <strain evidence="19">ASFV CzechRepublic 2017/1</strain>
        <strain evidence="5">ASFV Georgia 2007/1</strain>
        <strain evidence="6">ASFV Germany 2020/1</strain>
        <strain evidence="18">ASFV Moldova 2017/1</strain>
        <strain evidence="15">Estonia 2014</strain>
    </source>
</reference>
<dbReference type="Proteomes" id="UP000324915">
    <property type="component" value="Segment"/>
</dbReference>
<dbReference type="EMBL" id="LR722600">
    <property type="protein sequence ID" value="VVW94334.1"/>
    <property type="molecule type" value="Genomic_DNA"/>
</dbReference>
<dbReference type="EMBL" id="MT847622">
    <property type="protein sequence ID" value="QOW03077.1"/>
    <property type="molecule type" value="Genomic_DNA"/>
</dbReference>
<reference evidence="10" key="8">
    <citation type="submission" date="2019-05" db="EMBL/GenBank/DDBJ databases">
        <title>Genome Sequences of Two African Swine Fever Virus Genotype II Isolates from wild boar in China.</title>
        <authorList>
            <person name="Ren Z."/>
            <person name="Guo H."/>
            <person name="Tu C."/>
        </authorList>
    </citation>
    <scope>NUCLEOTIDE SEQUENCE</scope>
    <source>
        <strain evidence="10">CN/2019/InnerMongolia-AES01</strain>
    </source>
</reference>
<dbReference type="EMBL" id="MH910496">
    <property type="protein sequence ID" value="AZP54293.1"/>
    <property type="molecule type" value="Genomic_DNA"/>
</dbReference>
<organismHost>
    <name type="scientific">Potamochoerus larvatus</name>
    <name type="common">Bushpig</name>
    <dbReference type="NCBI Taxonomy" id="273792"/>
</organismHost>
<dbReference type="Proteomes" id="UP000345145">
    <property type="component" value="Segment"/>
</dbReference>
<evidence type="ECO:0000313" key="21">
    <source>
        <dbReference type="Proteomes" id="UP000316600"/>
    </source>
</evidence>
<evidence type="ECO:0000313" key="18">
    <source>
        <dbReference type="EMBL" id="VVW94329.1"/>
    </source>
</evidence>
<evidence type="ECO:0000313" key="17">
    <source>
        <dbReference type="EMBL" id="VFV48098.1"/>
    </source>
</evidence>
<dbReference type="EMBL" id="MT847620">
    <property type="protein sequence ID" value="QOW02702.1"/>
    <property type="molecule type" value="Genomic_DNA"/>
</dbReference>
<dbReference type="EMBL" id="MK645909">
    <property type="protein sequence ID" value="QDL88192.1"/>
    <property type="molecule type" value="Genomic_DNA"/>
</dbReference>
<protein>
    <submittedName>
        <fullName evidence="1 7">ACD_01980</fullName>
    </submittedName>
    <submittedName>
        <fullName evidence="5">ASFV G ACD 01980 CDS protein</fullName>
    </submittedName>
    <submittedName>
        <fullName evidence="15">ASFV G ACD 01980 EST-A CDS protein</fullName>
    </submittedName>
    <submittedName>
        <fullName evidence="16">ASFV G ACD 01980 EST-B CDS protein</fullName>
    </submittedName>
    <submittedName>
        <fullName evidence="9">ASFV G ACD 01980 protein</fullName>
    </submittedName>
    <submittedName>
        <fullName evidence="3">ASFV-G-ACD-01980</fullName>
    </submittedName>
    <submittedName>
        <fullName evidence="8">ASFV_G_ACD_01980</fullName>
    </submittedName>
</protein>
<dbReference type="Proteomes" id="UP000594902">
    <property type="component" value="Segment"/>
</dbReference>
<reference evidence="8 22" key="5">
    <citation type="journal article" date="2019" name="Transbound. Emerg. Dis.">
        <title>Newly emerged African swine fever virus strain Belgium/Etalle/wb/2018 : complete genomic sequence and comparative analysis with reference p72 genotype II strains.</title>
        <authorList>
            <person name="Gilliaux G."/>
            <person name="Garigliany M."/>
            <person name="Licoppe A."/>
            <person name="Paternostre J."/>
            <person name="Lesenfants C."/>
            <person name="Linden A."/>
            <person name="Desmecht D."/>
        </authorList>
    </citation>
    <scope>NUCLEOTIDE SEQUENCE [LARGE SCALE GENOMIC DNA]</scope>
    <source>
        <strain evidence="8 22">Belgium/Etalle/wb/2018</strain>
    </source>
</reference>
<name>A0A2X0RVI0_ASF</name>
<organismHost>
    <name type="scientific">Phacochoerus africanus</name>
    <name type="common">Warthog</name>
    <dbReference type="NCBI Taxonomy" id="41426"/>
</organismHost>